<feature type="transmembrane region" description="Helical" evidence="6">
    <location>
        <begin position="41"/>
        <end position="66"/>
    </location>
</feature>
<evidence type="ECO:0000256" key="1">
    <source>
        <dbReference type="ARBA" id="ARBA00004651"/>
    </source>
</evidence>
<proteinExistence type="predicted"/>
<comment type="caution">
    <text evidence="8">The sequence shown here is derived from an EMBL/GenBank/DDBJ whole genome shotgun (WGS) entry which is preliminary data.</text>
</comment>
<feature type="transmembrane region" description="Helical" evidence="6">
    <location>
        <begin position="341"/>
        <end position="362"/>
    </location>
</feature>
<dbReference type="RefSeq" id="WP_204203319.1">
    <property type="nucleotide sequence ID" value="NZ_JAFELM010000028.1"/>
</dbReference>
<name>A0ABS2DIZ4_9BACI</name>
<keyword evidence="2" id="KW-1003">Cell membrane</keyword>
<feature type="transmembrane region" description="Helical" evidence="6">
    <location>
        <begin position="86"/>
        <end position="104"/>
    </location>
</feature>
<evidence type="ECO:0000256" key="6">
    <source>
        <dbReference type="SAM" id="Phobius"/>
    </source>
</evidence>
<evidence type="ECO:0000256" key="3">
    <source>
        <dbReference type="ARBA" id="ARBA00022692"/>
    </source>
</evidence>
<feature type="transmembrane region" description="Helical" evidence="6">
    <location>
        <begin position="220"/>
        <end position="240"/>
    </location>
</feature>
<evidence type="ECO:0000313" key="9">
    <source>
        <dbReference type="Proteomes" id="UP001518925"/>
    </source>
</evidence>
<evidence type="ECO:0000256" key="5">
    <source>
        <dbReference type="ARBA" id="ARBA00023136"/>
    </source>
</evidence>
<organism evidence="8 9">
    <name type="scientific">Bacillus suaedaesalsae</name>
    <dbReference type="NCBI Taxonomy" id="2810349"/>
    <lineage>
        <taxon>Bacteria</taxon>
        <taxon>Bacillati</taxon>
        <taxon>Bacillota</taxon>
        <taxon>Bacilli</taxon>
        <taxon>Bacillales</taxon>
        <taxon>Bacillaceae</taxon>
        <taxon>Bacillus</taxon>
    </lineage>
</organism>
<keyword evidence="3 6" id="KW-0812">Transmembrane</keyword>
<evidence type="ECO:0000313" key="8">
    <source>
        <dbReference type="EMBL" id="MBM6617970.1"/>
    </source>
</evidence>
<feature type="transmembrane region" description="Helical" evidence="6">
    <location>
        <begin position="312"/>
        <end position="334"/>
    </location>
</feature>
<feature type="domain" description="Copper resistance protein D" evidence="7">
    <location>
        <begin position="175"/>
        <end position="273"/>
    </location>
</feature>
<keyword evidence="4 6" id="KW-1133">Transmembrane helix</keyword>
<dbReference type="PANTHER" id="PTHR34820">
    <property type="entry name" value="INNER MEMBRANE PROTEIN YEBZ"/>
    <property type="match status" value="1"/>
</dbReference>
<feature type="transmembrane region" description="Helical" evidence="6">
    <location>
        <begin position="6"/>
        <end position="29"/>
    </location>
</feature>
<feature type="transmembrane region" description="Helical" evidence="6">
    <location>
        <begin position="178"/>
        <end position="200"/>
    </location>
</feature>
<comment type="subcellular location">
    <subcellularLocation>
        <location evidence="1">Cell membrane</location>
        <topology evidence="1">Multi-pass membrane protein</topology>
    </subcellularLocation>
</comment>
<dbReference type="PANTHER" id="PTHR34820:SF4">
    <property type="entry name" value="INNER MEMBRANE PROTEIN YEBZ"/>
    <property type="match status" value="1"/>
</dbReference>
<accession>A0ABS2DIZ4</accession>
<sequence length="363" mass="40821">MLLFGVLSEVLLYLCISIVMGTFLLQIVSSEQRPVLEVPRAVVLGSIIGVAIFSFHPVLRLIILLAEDYELFVTIQSVLFSFEVGKAWLLSLFISIVFFLYYSLIDVKKEYAYIVIGVIFSVLLVVAQGWSSHASTLSTFGFALHTIHFLAVSAWVGILLVVSWFARGKENWLPFLQWFSPLAIVCLLTVLLSGFFLMKLVVLPSEYSNSWALSYGQSLLIKHLFIVPLLAYAFINSMLVRKKIKQIEDFNPTPWSRVESIILLLVFSATAALGQQSPPHSINESLLIDGPSPLFLFFYNGDIDKISGTLEFGFYGVFLILVSLLFLSLIIISFMKRISPWLTAVFSVLFVFTSYLSFMLSVQ</sequence>
<dbReference type="InterPro" id="IPR008457">
    <property type="entry name" value="Cu-R_CopD_dom"/>
</dbReference>
<evidence type="ECO:0000256" key="4">
    <source>
        <dbReference type="ARBA" id="ARBA00022989"/>
    </source>
</evidence>
<feature type="transmembrane region" description="Helical" evidence="6">
    <location>
        <begin position="111"/>
        <end position="130"/>
    </location>
</feature>
<dbReference type="EMBL" id="JAFELM010000028">
    <property type="protein sequence ID" value="MBM6617970.1"/>
    <property type="molecule type" value="Genomic_DNA"/>
</dbReference>
<protein>
    <submittedName>
        <fullName evidence="8">CopD family protein</fullName>
    </submittedName>
</protein>
<gene>
    <name evidence="8" type="ORF">JR050_09845</name>
</gene>
<evidence type="ECO:0000256" key="2">
    <source>
        <dbReference type="ARBA" id="ARBA00022475"/>
    </source>
</evidence>
<dbReference type="InterPro" id="IPR032694">
    <property type="entry name" value="CopC/D"/>
</dbReference>
<dbReference type="Pfam" id="PF05425">
    <property type="entry name" value="CopD"/>
    <property type="match status" value="1"/>
</dbReference>
<evidence type="ECO:0000259" key="7">
    <source>
        <dbReference type="Pfam" id="PF05425"/>
    </source>
</evidence>
<feature type="transmembrane region" description="Helical" evidence="6">
    <location>
        <begin position="142"/>
        <end position="166"/>
    </location>
</feature>
<reference evidence="8 9" key="1">
    <citation type="submission" date="2021-02" db="EMBL/GenBank/DDBJ databases">
        <title>Bacillus sp. RD4P76, an endophyte from a halophyte.</title>
        <authorList>
            <person name="Sun J.-Q."/>
        </authorList>
    </citation>
    <scope>NUCLEOTIDE SEQUENCE [LARGE SCALE GENOMIC DNA]</scope>
    <source>
        <strain evidence="8 9">RD4P76</strain>
    </source>
</reference>
<dbReference type="Proteomes" id="UP001518925">
    <property type="component" value="Unassembled WGS sequence"/>
</dbReference>
<keyword evidence="9" id="KW-1185">Reference proteome</keyword>
<keyword evidence="5 6" id="KW-0472">Membrane</keyword>